<dbReference type="InterPro" id="IPR029069">
    <property type="entry name" value="HotDog_dom_sf"/>
</dbReference>
<evidence type="ECO:0000313" key="2">
    <source>
        <dbReference type="EMBL" id="GLQ23420.1"/>
    </source>
</evidence>
<keyword evidence="1" id="KW-0456">Lyase</keyword>
<evidence type="ECO:0000256" key="1">
    <source>
        <dbReference type="ARBA" id="ARBA00023239"/>
    </source>
</evidence>
<dbReference type="EMBL" id="BSNK01000001">
    <property type="protein sequence ID" value="GLQ23420.1"/>
    <property type="molecule type" value="Genomic_DNA"/>
</dbReference>
<name>A0ABQ5V9T8_9PROT</name>
<dbReference type="RefSeq" id="WP_284388843.1">
    <property type="nucleotide sequence ID" value="NZ_BSNK01000001.1"/>
</dbReference>
<keyword evidence="3" id="KW-1185">Reference proteome</keyword>
<dbReference type="Gene3D" id="3.10.129.10">
    <property type="entry name" value="Hotdog Thioesterase"/>
    <property type="match status" value="1"/>
</dbReference>
<accession>A0ABQ5V9T8</accession>
<dbReference type="Pfam" id="PF07977">
    <property type="entry name" value="FabA"/>
    <property type="match status" value="1"/>
</dbReference>
<sequence>MTHRFPIEKAQVSELLPHGPPAMLVDRVLSFDGKATHAQVHISPEWDVFRGHFPDRPILPGVLMIEMVAQTGALIGVLGGMVKDDAFLAFTGIDKARFRRPVVPGETLDLHAELIDVRRNIYRFKGRAECNGVRALSVEFLASPLTYDL</sequence>
<comment type="caution">
    <text evidence="2">The sequence shown here is derived from an EMBL/GenBank/DDBJ whole genome shotgun (WGS) entry which is preliminary data.</text>
</comment>
<reference evidence="2" key="2">
    <citation type="submission" date="2023-01" db="EMBL/GenBank/DDBJ databases">
        <title>Draft genome sequence of Algimonas ampicilliniresistens strain NBRC 108219.</title>
        <authorList>
            <person name="Sun Q."/>
            <person name="Mori K."/>
        </authorList>
    </citation>
    <scope>NUCLEOTIDE SEQUENCE</scope>
    <source>
        <strain evidence="2">NBRC 108219</strain>
    </source>
</reference>
<dbReference type="NCBIfam" id="NF000582">
    <property type="entry name" value="PRK00006.1"/>
    <property type="match status" value="1"/>
</dbReference>
<dbReference type="CDD" id="cd01288">
    <property type="entry name" value="FabZ"/>
    <property type="match status" value="1"/>
</dbReference>
<dbReference type="PANTHER" id="PTHR30272:SF1">
    <property type="entry name" value="3-HYDROXYACYL-[ACYL-CARRIER-PROTEIN] DEHYDRATASE"/>
    <property type="match status" value="1"/>
</dbReference>
<dbReference type="PANTHER" id="PTHR30272">
    <property type="entry name" value="3-HYDROXYACYL-[ACYL-CARRIER-PROTEIN] DEHYDRATASE"/>
    <property type="match status" value="1"/>
</dbReference>
<evidence type="ECO:0000313" key="3">
    <source>
        <dbReference type="Proteomes" id="UP001161391"/>
    </source>
</evidence>
<dbReference type="Proteomes" id="UP001161391">
    <property type="component" value="Unassembled WGS sequence"/>
</dbReference>
<gene>
    <name evidence="2" type="primary">fabZ</name>
    <name evidence="2" type="ORF">GCM10007853_12940</name>
</gene>
<dbReference type="SUPFAM" id="SSF54637">
    <property type="entry name" value="Thioesterase/thiol ester dehydrase-isomerase"/>
    <property type="match status" value="1"/>
</dbReference>
<dbReference type="InterPro" id="IPR013114">
    <property type="entry name" value="FabA_FabZ"/>
</dbReference>
<proteinExistence type="predicted"/>
<organism evidence="2 3">
    <name type="scientific">Algimonas ampicilliniresistens</name>
    <dbReference type="NCBI Taxonomy" id="1298735"/>
    <lineage>
        <taxon>Bacteria</taxon>
        <taxon>Pseudomonadati</taxon>
        <taxon>Pseudomonadota</taxon>
        <taxon>Alphaproteobacteria</taxon>
        <taxon>Maricaulales</taxon>
        <taxon>Robiginitomaculaceae</taxon>
        <taxon>Algimonas</taxon>
    </lineage>
</organism>
<reference evidence="2" key="1">
    <citation type="journal article" date="2014" name="Int. J. Syst. Evol. Microbiol.">
        <title>Complete genome of a new Firmicutes species belonging to the dominant human colonic microbiota ('Ruminococcus bicirculans') reveals two chromosomes and a selective capacity to utilize plant glucans.</title>
        <authorList>
            <consortium name="NISC Comparative Sequencing Program"/>
            <person name="Wegmann U."/>
            <person name="Louis P."/>
            <person name="Goesmann A."/>
            <person name="Henrissat B."/>
            <person name="Duncan S.H."/>
            <person name="Flint H.J."/>
        </authorList>
    </citation>
    <scope>NUCLEOTIDE SEQUENCE</scope>
    <source>
        <strain evidence="2">NBRC 108219</strain>
    </source>
</reference>
<protein>
    <submittedName>
        <fullName evidence="2">3-hydroxyacyl-[acyl-carrier-protein] dehydratase FabZ</fullName>
    </submittedName>
</protein>